<accession>A0A2P2M2Z9</accession>
<dbReference type="EMBL" id="GGEC01044105">
    <property type="protein sequence ID" value="MBX24589.1"/>
    <property type="molecule type" value="Transcribed_RNA"/>
</dbReference>
<protein>
    <submittedName>
        <fullName evidence="2">Uncharacterized protein</fullName>
    </submittedName>
</protein>
<keyword evidence="1" id="KW-0812">Transmembrane</keyword>
<evidence type="ECO:0000313" key="2">
    <source>
        <dbReference type="EMBL" id="MBX24589.1"/>
    </source>
</evidence>
<dbReference type="AlphaFoldDB" id="A0A2P2M2Z9"/>
<organism evidence="2">
    <name type="scientific">Rhizophora mucronata</name>
    <name type="common">Asiatic mangrove</name>
    <dbReference type="NCBI Taxonomy" id="61149"/>
    <lineage>
        <taxon>Eukaryota</taxon>
        <taxon>Viridiplantae</taxon>
        <taxon>Streptophyta</taxon>
        <taxon>Embryophyta</taxon>
        <taxon>Tracheophyta</taxon>
        <taxon>Spermatophyta</taxon>
        <taxon>Magnoliopsida</taxon>
        <taxon>eudicotyledons</taxon>
        <taxon>Gunneridae</taxon>
        <taxon>Pentapetalae</taxon>
        <taxon>rosids</taxon>
        <taxon>fabids</taxon>
        <taxon>Malpighiales</taxon>
        <taxon>Rhizophoraceae</taxon>
        <taxon>Rhizophora</taxon>
    </lineage>
</organism>
<evidence type="ECO:0000256" key="1">
    <source>
        <dbReference type="SAM" id="Phobius"/>
    </source>
</evidence>
<keyword evidence="1" id="KW-1133">Transmembrane helix</keyword>
<reference evidence="2" key="1">
    <citation type="submission" date="2018-02" db="EMBL/GenBank/DDBJ databases">
        <title>Rhizophora mucronata_Transcriptome.</title>
        <authorList>
            <person name="Meera S.P."/>
            <person name="Sreeshan A."/>
            <person name="Augustine A."/>
        </authorList>
    </citation>
    <scope>NUCLEOTIDE SEQUENCE</scope>
    <source>
        <tissue evidence="2">Leaf</tissue>
    </source>
</reference>
<keyword evidence="1" id="KW-0472">Membrane</keyword>
<proteinExistence type="predicted"/>
<name>A0A2P2M2Z9_RHIMU</name>
<feature type="transmembrane region" description="Helical" evidence="1">
    <location>
        <begin position="12"/>
        <end position="33"/>
    </location>
</feature>
<sequence>MHVLDTHTQTLHVQPCVCVCIIVVVIVQLSLWFNSTMFWESISV</sequence>